<feature type="transmembrane region" description="Helical" evidence="1">
    <location>
        <begin position="123"/>
        <end position="143"/>
    </location>
</feature>
<dbReference type="EMBL" id="JACHHG010000003">
    <property type="protein sequence ID" value="MBB6097755.1"/>
    <property type="molecule type" value="Genomic_DNA"/>
</dbReference>
<keyword evidence="3" id="KW-1185">Reference proteome</keyword>
<evidence type="ECO:0000256" key="1">
    <source>
        <dbReference type="SAM" id="Phobius"/>
    </source>
</evidence>
<feature type="transmembrane region" description="Helical" evidence="1">
    <location>
        <begin position="155"/>
        <end position="173"/>
    </location>
</feature>
<feature type="transmembrane region" description="Helical" evidence="1">
    <location>
        <begin position="281"/>
        <end position="300"/>
    </location>
</feature>
<feature type="transmembrane region" description="Helical" evidence="1">
    <location>
        <begin position="12"/>
        <end position="37"/>
    </location>
</feature>
<accession>A0A841I1A9</accession>
<sequence length="313" mass="33787">MSYALPYLRRLYAAEPALTFTGVAMALLLLAALPLLLLDPRVIAGAPAWLKPVKFLISTSVYGFTLAWLLDHLEVRQWLKRAVGYGVAAILWLEIGIIVLQVLRGTTSHFNTATPFDSALYSTMGIAITLLWLANLGIAVLLLRQRFSDPAWAWSLRAAVLIGALGMAVGFLMTTPMPGQITSAHAPEIVGAHSVGVPDGGAGLPLTGWSTEGGDLRVGHFVGLHALQVLPLVGAWILRRRSSRQARLGLVLSVSGSYLALTLLLTWQALRAQPLLSPDPLTWTALALWALASVAAIWWTSQLRERSALQQPV</sequence>
<dbReference type="RefSeq" id="WP_221276930.1">
    <property type="nucleotide sequence ID" value="NZ_JACHHG010000003.1"/>
</dbReference>
<feature type="transmembrane region" description="Helical" evidence="1">
    <location>
        <begin position="218"/>
        <end position="238"/>
    </location>
</feature>
<name>A0A841I1A9_9DEIO</name>
<feature type="transmembrane region" description="Helical" evidence="1">
    <location>
        <begin position="82"/>
        <end position="103"/>
    </location>
</feature>
<evidence type="ECO:0000313" key="3">
    <source>
        <dbReference type="Proteomes" id="UP000569951"/>
    </source>
</evidence>
<protein>
    <submittedName>
        <fullName evidence="2">Uncharacterized protein</fullName>
    </submittedName>
</protein>
<feature type="transmembrane region" description="Helical" evidence="1">
    <location>
        <begin position="49"/>
        <end position="70"/>
    </location>
</feature>
<feature type="transmembrane region" description="Helical" evidence="1">
    <location>
        <begin position="250"/>
        <end position="269"/>
    </location>
</feature>
<reference evidence="2 3" key="1">
    <citation type="submission" date="2020-08" db="EMBL/GenBank/DDBJ databases">
        <title>Genomic Encyclopedia of Type Strains, Phase IV (KMG-IV): sequencing the most valuable type-strain genomes for metagenomic binning, comparative biology and taxonomic classification.</title>
        <authorList>
            <person name="Goeker M."/>
        </authorList>
    </citation>
    <scope>NUCLEOTIDE SEQUENCE [LARGE SCALE GENOMIC DNA]</scope>
    <source>
        <strain evidence="2 3">DSM 21458</strain>
    </source>
</reference>
<gene>
    <name evidence="2" type="ORF">HNR42_001172</name>
</gene>
<keyword evidence="1" id="KW-0812">Transmembrane</keyword>
<keyword evidence="1" id="KW-1133">Transmembrane helix</keyword>
<keyword evidence="1" id="KW-0472">Membrane</keyword>
<organism evidence="2 3">
    <name type="scientific">Deinobacterium chartae</name>
    <dbReference type="NCBI Taxonomy" id="521158"/>
    <lineage>
        <taxon>Bacteria</taxon>
        <taxon>Thermotogati</taxon>
        <taxon>Deinococcota</taxon>
        <taxon>Deinococci</taxon>
        <taxon>Deinococcales</taxon>
        <taxon>Deinococcaceae</taxon>
        <taxon>Deinobacterium</taxon>
    </lineage>
</organism>
<dbReference type="AlphaFoldDB" id="A0A841I1A9"/>
<proteinExistence type="predicted"/>
<dbReference type="Proteomes" id="UP000569951">
    <property type="component" value="Unassembled WGS sequence"/>
</dbReference>
<comment type="caution">
    <text evidence="2">The sequence shown here is derived from an EMBL/GenBank/DDBJ whole genome shotgun (WGS) entry which is preliminary data.</text>
</comment>
<evidence type="ECO:0000313" key="2">
    <source>
        <dbReference type="EMBL" id="MBB6097755.1"/>
    </source>
</evidence>